<keyword evidence="1" id="KW-0677">Repeat</keyword>
<organism evidence="5">
    <name type="scientific">Amphimedon queenslandica</name>
    <name type="common">Sponge</name>
    <dbReference type="NCBI Taxonomy" id="400682"/>
    <lineage>
        <taxon>Eukaryota</taxon>
        <taxon>Metazoa</taxon>
        <taxon>Porifera</taxon>
        <taxon>Demospongiae</taxon>
        <taxon>Heteroscleromorpha</taxon>
        <taxon>Haplosclerida</taxon>
        <taxon>Niphatidae</taxon>
        <taxon>Amphimedon</taxon>
    </lineage>
</organism>
<feature type="repeat" description="ANK" evidence="3">
    <location>
        <begin position="468"/>
        <end position="491"/>
    </location>
</feature>
<evidence type="ECO:0000256" key="2">
    <source>
        <dbReference type="ARBA" id="ARBA00023043"/>
    </source>
</evidence>
<protein>
    <submittedName>
        <fullName evidence="5">Uncharacterized protein</fullName>
    </submittedName>
</protein>
<feature type="repeat" description="ANK" evidence="3">
    <location>
        <begin position="298"/>
        <end position="331"/>
    </location>
</feature>
<dbReference type="Gene3D" id="1.25.40.20">
    <property type="entry name" value="Ankyrin repeat-containing domain"/>
    <property type="match status" value="5"/>
</dbReference>
<dbReference type="InterPro" id="IPR036770">
    <property type="entry name" value="Ankyrin_rpt-contain_sf"/>
</dbReference>
<sequence length="1476" mass="165043">MACIYNHLPVVEYLTGQPNCNINSNNERHPLLAAADKEHLEIVKHLIESTDCGINAKGRDGLTPLHVACLNRNFETVQFLTSSSECNIEAEDNDQDRPLHLACRSGNLDIVRHLVIDKHCDVNAKGRNGYTPLHMACLNRNFETVQFLTSSTECNIEAEDNDQDRPLHLACRSGNLDIVRHLVIDKHCDVNAKGWDGLTPLHVACLNRNFETVQFLTSSSECNIEAEDNDQDRPLHLACGSGNLDIVRHLVIDKHCDVNAKGWDGLTPLHVACLNRNFETVQFLTSSSECNIEAEDNDQDRPLHLACGSGNLDIVRHLVIDKHCDVNAKGRDGYTPLHYACEKGHFEMAKILTDHSQCNTEAESNSNDRPLHKACESGNLDIVPHLVIDKHCNVNAKGRNGYTPLHAACLNGNFETVQFLTSSTECNIEAEDNDQDRPLHLACRLGNVDIVRHLVIDKHCYVNAKGWHDYTALHYACGKGHFEIVKILTNHPQCNIEAEDILNDRPIHKVYESGNVDIVRHLVVDKHCDVNAKRGNGYTPLHYACEKGHFEIVKILTNHPQCNLEAKDILNDRPLHKAYESGNVDIVRHLVVDKHCDVNAKRRNGYAPLHYACEEGHFEIVKILTNDPQCNIEAKSYCNRRPLDLAFRHKPPTKSHIDIVDYLIDVKGCDTQGIDRKATNFLHIRQSSGIALLRVVKCILTGPPGAGKSTLKKRLLNQSLDTGPSLSTGVIDAAVQVNSFRKLSQHNAVVTTEWKEQELDEEAILITKKLLPANNTSDESTRPTQSTLFIENTRTSSFEKKSRSPEEIGLSDQHDNVPSVTSSPTFMHSQVIDTTSYNEKSSDMEHENIADSCGAPVNCEEEETKTDTEVQNSSSSVIKGFSDFLSKIPVRKREEYERKFEEEKDDNHTMLHIIDTGGQPEFHEILPALITGPAINLLVFKLTENLRSRYEIIYRTSAGDSKPYETSLTHEELGSAAVEREFRKNGRFSESQLDKISLREKGDPLNTKRLVALLKHLYIVAGPMKDKAGQKTVNYYFMPCALKPADVEREERDGSVSPAPLLICFECGYTPVGVFCCLVVYLLDQKTDQVLEWKLTGNDQYRNRITFQVGQYYDTVTLISRATYLEIWVQQQMSPSLNDLSDKILSSLHKGLDTVTQSLHYTYKSKHMFGVPCTCTGVPHPAVIEHCSEGAKCTNGNLLKLGEKHLYWSKKVVDLNTGAQKSNKSQPSGNVATENEILPESIFQSHLADITNAISSDVTRVAVDLCTKFLLPTSLKNDLSSLLGVSDFDKANKITSYIHKHIISNSTVEAAEYLTTVCNVLYQRDDMRLRKIIADICKELGKPIPKGNKKTKSKSYASKRVHGTAGGRQPKDMQGEMSVNKRLKLSELSVIDDESQSSNNTSSVLGVKRHSEDESSESVLTNKKQKFIQSSSNEVISLLSDDDDVLILDPPSPLDKGYGKRSTGNKPHRRKTGSKK</sequence>
<keyword evidence="2 3" id="KW-0040">ANK repeat</keyword>
<reference evidence="5" key="1">
    <citation type="submission" date="2017-05" db="UniProtKB">
        <authorList>
            <consortium name="EnsemblMetazoa"/>
        </authorList>
    </citation>
    <scope>IDENTIFICATION</scope>
</reference>
<feature type="repeat" description="ANK" evidence="3">
    <location>
        <begin position="366"/>
        <end position="399"/>
    </location>
</feature>
<feature type="compositionally biased region" description="Basic residues" evidence="4">
    <location>
        <begin position="1466"/>
        <end position="1476"/>
    </location>
</feature>
<feature type="region of interest" description="Disordered" evidence="4">
    <location>
        <begin position="1440"/>
        <end position="1476"/>
    </location>
</feature>
<dbReference type="SUPFAM" id="SSF48403">
    <property type="entry name" value="Ankyrin repeat"/>
    <property type="match status" value="2"/>
</dbReference>
<feature type="repeat" description="ANK" evidence="3">
    <location>
        <begin position="162"/>
        <end position="195"/>
    </location>
</feature>
<feature type="repeat" description="ANK" evidence="3">
    <location>
        <begin position="400"/>
        <end position="420"/>
    </location>
</feature>
<dbReference type="Pfam" id="PF00023">
    <property type="entry name" value="Ank"/>
    <property type="match status" value="4"/>
</dbReference>
<feature type="region of interest" description="Disordered" evidence="4">
    <location>
        <begin position="1344"/>
        <end position="1421"/>
    </location>
</feature>
<dbReference type="SMART" id="SM00248">
    <property type="entry name" value="ANK"/>
    <property type="match status" value="19"/>
</dbReference>
<name>A0A1X7VDC4_AMPQE</name>
<dbReference type="PROSITE" id="PS50297">
    <property type="entry name" value="ANK_REP_REGION"/>
    <property type="match status" value="11"/>
</dbReference>
<feature type="repeat" description="ANK" evidence="3">
    <location>
        <begin position="94"/>
        <end position="127"/>
    </location>
</feature>
<evidence type="ECO:0000313" key="5">
    <source>
        <dbReference type="EnsemblMetazoa" id="Aqu2.1.37517_001"/>
    </source>
</evidence>
<feature type="region of interest" description="Disordered" evidence="4">
    <location>
        <begin position="794"/>
        <end position="824"/>
    </location>
</feature>
<dbReference type="InterPro" id="IPR002110">
    <property type="entry name" value="Ankyrin_rpt"/>
</dbReference>
<accession>A0A1X7VDC4</accession>
<dbReference type="eggNOG" id="KOG4177">
    <property type="taxonomic scope" value="Eukaryota"/>
</dbReference>
<feature type="repeat" description="ANK" evidence="3">
    <location>
        <begin position="60"/>
        <end position="80"/>
    </location>
</feature>
<dbReference type="PROSITE" id="PS50088">
    <property type="entry name" value="ANK_REPEAT"/>
    <property type="match status" value="13"/>
</dbReference>
<feature type="repeat" description="ANK" evidence="3">
    <location>
        <begin position="128"/>
        <end position="148"/>
    </location>
</feature>
<feature type="repeat" description="ANK" evidence="3">
    <location>
        <begin position="264"/>
        <end position="284"/>
    </location>
</feature>
<dbReference type="PANTHER" id="PTHR24188">
    <property type="entry name" value="ANKYRIN REPEAT PROTEIN"/>
    <property type="match status" value="1"/>
</dbReference>
<evidence type="ECO:0000256" key="4">
    <source>
        <dbReference type="SAM" id="MobiDB-lite"/>
    </source>
</evidence>
<feature type="repeat" description="ANK" evidence="3">
    <location>
        <begin position="196"/>
        <end position="216"/>
    </location>
</feature>
<feature type="repeat" description="ANK" evidence="3">
    <location>
        <begin position="604"/>
        <end position="624"/>
    </location>
</feature>
<evidence type="ECO:0000256" key="3">
    <source>
        <dbReference type="PROSITE-ProRule" id="PRU00023"/>
    </source>
</evidence>
<evidence type="ECO:0000256" key="1">
    <source>
        <dbReference type="ARBA" id="ARBA00022737"/>
    </source>
</evidence>
<dbReference type="InterPro" id="IPR027417">
    <property type="entry name" value="P-loop_NTPase"/>
</dbReference>
<dbReference type="InParanoid" id="A0A1X7VDC4"/>
<feature type="compositionally biased region" description="Basic residues" evidence="4">
    <location>
        <begin position="1347"/>
        <end position="1362"/>
    </location>
</feature>
<feature type="compositionally biased region" description="Basic and acidic residues" evidence="4">
    <location>
        <begin position="797"/>
        <end position="806"/>
    </location>
</feature>
<proteinExistence type="predicted"/>
<dbReference type="OrthoDB" id="7464126at2759"/>
<feature type="repeat" description="ANK" evidence="3">
    <location>
        <begin position="536"/>
        <end position="559"/>
    </location>
</feature>
<feature type="repeat" description="ANK" evidence="3">
    <location>
        <begin position="332"/>
        <end position="356"/>
    </location>
</feature>
<dbReference type="PANTHER" id="PTHR24188:SF29">
    <property type="entry name" value="GH09064P"/>
    <property type="match status" value="1"/>
</dbReference>
<dbReference type="SUPFAM" id="SSF52540">
    <property type="entry name" value="P-loop containing nucleoside triphosphate hydrolases"/>
    <property type="match status" value="1"/>
</dbReference>
<dbReference type="Pfam" id="PF12796">
    <property type="entry name" value="Ank_2"/>
    <property type="match status" value="5"/>
</dbReference>
<dbReference type="EnsemblMetazoa" id="Aqu2.1.37517_001">
    <property type="protein sequence ID" value="Aqu2.1.37517_001"/>
    <property type="gene ID" value="Aqu2.1.37517"/>
</dbReference>